<evidence type="ECO:0000259" key="10">
    <source>
        <dbReference type="Pfam" id="PF00535"/>
    </source>
</evidence>
<keyword evidence="7 9" id="KW-0472">Membrane</keyword>
<dbReference type="CDD" id="cd04187">
    <property type="entry name" value="DPM1_like_bac"/>
    <property type="match status" value="1"/>
</dbReference>
<dbReference type="FunFam" id="3.90.550.10:FF:000079">
    <property type="entry name" value="Probable glycosyl transferase"/>
    <property type="match status" value="1"/>
</dbReference>
<keyword evidence="12" id="KW-1185">Reference proteome</keyword>
<dbReference type="SUPFAM" id="SSF53448">
    <property type="entry name" value="Nucleotide-diphospho-sugar transferases"/>
    <property type="match status" value="1"/>
</dbReference>
<dbReference type="GO" id="GO:0016757">
    <property type="term" value="F:glycosyltransferase activity"/>
    <property type="evidence" value="ECO:0007669"/>
    <property type="project" value="UniProtKB-KW"/>
</dbReference>
<feature type="domain" description="Glycosyltransferase 2-like" evidence="10">
    <location>
        <begin position="8"/>
        <end position="170"/>
    </location>
</feature>
<keyword evidence="5 9" id="KW-0812">Transmembrane</keyword>
<dbReference type="RefSeq" id="WP_191138087.1">
    <property type="nucleotide sequence ID" value="NZ_JACXAG020000001.1"/>
</dbReference>
<evidence type="ECO:0000256" key="7">
    <source>
        <dbReference type="ARBA" id="ARBA00023136"/>
    </source>
</evidence>
<evidence type="ECO:0000256" key="9">
    <source>
        <dbReference type="SAM" id="Phobius"/>
    </source>
</evidence>
<accession>A0A926NB31</accession>
<keyword evidence="4" id="KW-0808">Transferase</keyword>
<dbReference type="PANTHER" id="PTHR48090">
    <property type="entry name" value="UNDECAPRENYL-PHOSPHATE 4-DEOXY-4-FORMAMIDO-L-ARABINOSE TRANSFERASE-RELATED"/>
    <property type="match status" value="1"/>
</dbReference>
<gene>
    <name evidence="11" type="ORF">IC620_13080</name>
</gene>
<dbReference type="InterPro" id="IPR001173">
    <property type="entry name" value="Glyco_trans_2-like"/>
</dbReference>
<organism evidence="11 12">
    <name type="scientific">Polycladospora coralii</name>
    <dbReference type="NCBI Taxonomy" id="2771432"/>
    <lineage>
        <taxon>Bacteria</taxon>
        <taxon>Bacillati</taxon>
        <taxon>Bacillota</taxon>
        <taxon>Bacilli</taxon>
        <taxon>Bacillales</taxon>
        <taxon>Thermoactinomycetaceae</taxon>
        <taxon>Polycladospora</taxon>
    </lineage>
</organism>
<evidence type="ECO:0000313" key="12">
    <source>
        <dbReference type="Proteomes" id="UP000661691"/>
    </source>
</evidence>
<dbReference type="Pfam" id="PF00535">
    <property type="entry name" value="Glycos_transf_2"/>
    <property type="match status" value="1"/>
</dbReference>
<evidence type="ECO:0000256" key="4">
    <source>
        <dbReference type="ARBA" id="ARBA00022679"/>
    </source>
</evidence>
<keyword evidence="3" id="KW-0328">Glycosyltransferase</keyword>
<name>A0A926NB31_9BACL</name>
<evidence type="ECO:0000256" key="5">
    <source>
        <dbReference type="ARBA" id="ARBA00022692"/>
    </source>
</evidence>
<dbReference type="GO" id="GO:0005886">
    <property type="term" value="C:plasma membrane"/>
    <property type="evidence" value="ECO:0007669"/>
    <property type="project" value="UniProtKB-SubCell"/>
</dbReference>
<sequence length="323" mass="37184">MTSNVRYSVIVPVFNEEEVLRETYRRLSNVMSQTNDSYELIFIDDGSSDQSEQILTELCTQDQAVQSVHFSRNFGHQVAITAGMDLAQGDAIIVIDADLQDPPELILKMIDKWQEGYEVVYAKRTEREGETPFKRLTAAVFYRLLYRMTDVEIPVDTGDFRLIDRSVCEQMKDMKEQNRFVRGLVSWVGFRQTAIAYKREERWAGETKYPLKKMLKLSIDAITSFSYRPLKMATYLGWLLAGGSFSYLILVLLQAGFSEATVPGWASIISLILFFNGVLFIFLGLLGEYIGRIYDESKSRPLYIIKAHQNEPKNNLKHFTFHD</sequence>
<comment type="caution">
    <text evidence="11">The sequence shown here is derived from an EMBL/GenBank/DDBJ whole genome shotgun (WGS) entry which is preliminary data.</text>
</comment>
<proteinExistence type="inferred from homology"/>
<feature type="transmembrane region" description="Helical" evidence="9">
    <location>
        <begin position="235"/>
        <end position="253"/>
    </location>
</feature>
<dbReference type="Gene3D" id="3.90.550.10">
    <property type="entry name" value="Spore Coat Polysaccharide Biosynthesis Protein SpsA, Chain A"/>
    <property type="match status" value="1"/>
</dbReference>
<evidence type="ECO:0000256" key="2">
    <source>
        <dbReference type="ARBA" id="ARBA00022475"/>
    </source>
</evidence>
<comment type="similarity">
    <text evidence="8">Belongs to the glycosyltransferase 2 family. GtrB subfamily.</text>
</comment>
<dbReference type="InterPro" id="IPR029044">
    <property type="entry name" value="Nucleotide-diphossugar_trans"/>
</dbReference>
<evidence type="ECO:0000313" key="11">
    <source>
        <dbReference type="EMBL" id="MBD1373282.1"/>
    </source>
</evidence>
<dbReference type="AlphaFoldDB" id="A0A926NB31"/>
<dbReference type="Proteomes" id="UP000661691">
    <property type="component" value="Unassembled WGS sequence"/>
</dbReference>
<comment type="subcellular location">
    <subcellularLocation>
        <location evidence="1">Cell membrane</location>
        <topology evidence="1">Multi-pass membrane protein</topology>
    </subcellularLocation>
</comment>
<feature type="transmembrane region" description="Helical" evidence="9">
    <location>
        <begin position="265"/>
        <end position="290"/>
    </location>
</feature>
<dbReference type="PANTHER" id="PTHR48090:SF1">
    <property type="entry name" value="PROPHAGE BACTOPRENOL GLUCOSYL TRANSFERASE HOMOLOG"/>
    <property type="match status" value="1"/>
</dbReference>
<dbReference type="InterPro" id="IPR050256">
    <property type="entry name" value="Glycosyltransferase_2"/>
</dbReference>
<keyword evidence="6 9" id="KW-1133">Transmembrane helix</keyword>
<protein>
    <submittedName>
        <fullName evidence="11">Glycosyltransferase family 2 protein</fullName>
    </submittedName>
</protein>
<reference evidence="11" key="1">
    <citation type="submission" date="2020-09" db="EMBL/GenBank/DDBJ databases">
        <title>A novel bacterium of genus Hazenella, isolated from South China Sea.</title>
        <authorList>
            <person name="Huang H."/>
            <person name="Mo K."/>
            <person name="Hu Y."/>
        </authorList>
    </citation>
    <scope>NUCLEOTIDE SEQUENCE</scope>
    <source>
        <strain evidence="11">IB182357</strain>
    </source>
</reference>
<evidence type="ECO:0000256" key="8">
    <source>
        <dbReference type="ARBA" id="ARBA00038152"/>
    </source>
</evidence>
<keyword evidence="2" id="KW-1003">Cell membrane</keyword>
<evidence type="ECO:0000256" key="3">
    <source>
        <dbReference type="ARBA" id="ARBA00022676"/>
    </source>
</evidence>
<dbReference type="EMBL" id="JACXAH010000021">
    <property type="protein sequence ID" value="MBD1373282.1"/>
    <property type="molecule type" value="Genomic_DNA"/>
</dbReference>
<evidence type="ECO:0000256" key="1">
    <source>
        <dbReference type="ARBA" id="ARBA00004651"/>
    </source>
</evidence>
<evidence type="ECO:0000256" key="6">
    <source>
        <dbReference type="ARBA" id="ARBA00022989"/>
    </source>
</evidence>